<dbReference type="PIRSF" id="PIRSF000429">
    <property type="entry name" value="Ac-CoA_Ac_transf"/>
    <property type="match status" value="1"/>
</dbReference>
<dbReference type="NCBIfam" id="NF009228">
    <property type="entry name" value="PRK12578.1"/>
    <property type="match status" value="1"/>
</dbReference>
<dbReference type="InterPro" id="IPR016039">
    <property type="entry name" value="Thiolase-like"/>
</dbReference>
<evidence type="ECO:0000259" key="3">
    <source>
        <dbReference type="Pfam" id="PF22691"/>
    </source>
</evidence>
<dbReference type="KEGG" id="pcl:Pcal_0837"/>
<accession>A3MUE6</accession>
<dbReference type="Pfam" id="PF22691">
    <property type="entry name" value="Thiolase_C_1"/>
    <property type="match status" value="1"/>
</dbReference>
<dbReference type="RefSeq" id="WP_011849521.1">
    <property type="nucleotide sequence ID" value="NC_009073.1"/>
</dbReference>
<dbReference type="GO" id="GO:0016747">
    <property type="term" value="F:acyltransferase activity, transferring groups other than amino-acyl groups"/>
    <property type="evidence" value="ECO:0007669"/>
    <property type="project" value="InterPro"/>
</dbReference>
<feature type="domain" description="Thiolase N-terminal" evidence="2">
    <location>
        <begin position="4"/>
        <end position="223"/>
    </location>
</feature>
<dbReference type="SUPFAM" id="SSF53901">
    <property type="entry name" value="Thiolase-like"/>
    <property type="match status" value="2"/>
</dbReference>
<gene>
    <name evidence="4" type="ordered locus">Pcal_0837</name>
</gene>
<dbReference type="HOGENOM" id="CLU_035425_4_0_2"/>
<protein>
    <submittedName>
        <fullName evidence="4">Thiolase</fullName>
    </submittedName>
</protein>
<proteinExistence type="predicted"/>
<dbReference type="OrthoDB" id="167534at2157"/>
<sequence>MRKVAVVGVGVSKFGNRTDVSLQELAWESVKEALDDARLGPEDVEAFVVGNVGGWSSEALPAVVVGEYCGLAPRSGIRVEAACATGSAAVRTAYHMVASGEVDIAMAIGVEKMNESPTPTVVEFIGRAGNYFWEFENFGLTFPGYYALYATAYMNRYGATEEDLCKVAVKNHYYGSLNPKAQFQKAITVEECLNSRYVAWPLKLYDSSPITDGSAAVILASEEVARKITDTPVWIKAIGYANGTANLSKRVDFVGLEAAQIAAQMAYKKAGIDPQEPVKYLDVAEVHDCFTIAEIMAYEDLGFAKRGEGYKLIREGQTYIGGLIPVNLDGGLKAKGHPIGATGVSMIAELTKQLRQEVEKGRQAPIRKGMALAHNIGGTGHYAFVTILSL</sequence>
<keyword evidence="5" id="KW-1185">Reference proteome</keyword>
<keyword evidence="1" id="KW-0414">Isoprene biosynthesis</keyword>
<dbReference type="GeneID" id="4908887"/>
<dbReference type="Pfam" id="PF00108">
    <property type="entry name" value="Thiolase_N"/>
    <property type="match status" value="1"/>
</dbReference>
<dbReference type="PANTHER" id="PTHR42870:SF6">
    <property type="entry name" value="ACETYL-COA C-ACYLTRANSFERASE"/>
    <property type="match status" value="1"/>
</dbReference>
<dbReference type="NCBIfam" id="NF004720">
    <property type="entry name" value="PRK06064.1"/>
    <property type="match status" value="1"/>
</dbReference>
<dbReference type="STRING" id="410359.Pcal_0837"/>
<evidence type="ECO:0000256" key="1">
    <source>
        <dbReference type="ARBA" id="ARBA00023229"/>
    </source>
</evidence>
<evidence type="ECO:0000313" key="5">
    <source>
        <dbReference type="Proteomes" id="UP000001431"/>
    </source>
</evidence>
<dbReference type="eggNOG" id="arCOG01278">
    <property type="taxonomic scope" value="Archaea"/>
</dbReference>
<dbReference type="AlphaFoldDB" id="A3MUE6"/>
<organism evidence="4 5">
    <name type="scientific">Pyrobaculum calidifontis (strain DSM 21063 / JCM 11548 / VA1)</name>
    <dbReference type="NCBI Taxonomy" id="410359"/>
    <lineage>
        <taxon>Archaea</taxon>
        <taxon>Thermoproteota</taxon>
        <taxon>Thermoprotei</taxon>
        <taxon>Thermoproteales</taxon>
        <taxon>Thermoproteaceae</taxon>
        <taxon>Pyrobaculum</taxon>
    </lineage>
</organism>
<evidence type="ECO:0000313" key="4">
    <source>
        <dbReference type="EMBL" id="ABO08263.1"/>
    </source>
</evidence>
<dbReference type="Proteomes" id="UP000001431">
    <property type="component" value="Chromosome"/>
</dbReference>
<dbReference type="InterPro" id="IPR002155">
    <property type="entry name" value="Thiolase"/>
</dbReference>
<dbReference type="InterPro" id="IPR020616">
    <property type="entry name" value="Thiolase_N"/>
</dbReference>
<dbReference type="PANTHER" id="PTHR42870">
    <property type="entry name" value="ACETYL-COA C-ACETYLTRANSFERASE"/>
    <property type="match status" value="1"/>
</dbReference>
<dbReference type="EMBL" id="CP000561">
    <property type="protein sequence ID" value="ABO08263.1"/>
    <property type="molecule type" value="Genomic_DNA"/>
</dbReference>
<dbReference type="Gene3D" id="3.40.47.10">
    <property type="match status" value="1"/>
</dbReference>
<dbReference type="InterPro" id="IPR055140">
    <property type="entry name" value="Thiolase_C_2"/>
</dbReference>
<feature type="domain" description="Thiolase C-terminal" evidence="3">
    <location>
        <begin position="240"/>
        <end position="389"/>
    </location>
</feature>
<reference evidence="4" key="1">
    <citation type="submission" date="2007-02" db="EMBL/GenBank/DDBJ databases">
        <title>Complete sequence of Pyrobaculum calidifontis JCM 11548.</title>
        <authorList>
            <consortium name="US DOE Joint Genome Institute"/>
            <person name="Copeland A."/>
            <person name="Lucas S."/>
            <person name="Lapidus A."/>
            <person name="Barry K."/>
            <person name="Glavina del Rio T."/>
            <person name="Dalin E."/>
            <person name="Tice H."/>
            <person name="Pitluck S."/>
            <person name="Chain P."/>
            <person name="Malfatti S."/>
            <person name="Shin M."/>
            <person name="Vergez L."/>
            <person name="Schmutz J."/>
            <person name="Larimer F."/>
            <person name="Land M."/>
            <person name="Hauser L."/>
            <person name="Kyrpides N."/>
            <person name="Mikhailova N."/>
            <person name="Cozen A.E."/>
            <person name="Fitz-Gibbon S.T."/>
            <person name="House C.H."/>
            <person name="Saltikov C."/>
            <person name="Lowe T.M."/>
            <person name="Richardson P."/>
        </authorList>
    </citation>
    <scope>NUCLEOTIDE SEQUENCE [LARGE SCALE GENOMIC DNA]</scope>
    <source>
        <strain evidence="4">JCM 11548</strain>
    </source>
</reference>
<dbReference type="GO" id="GO:0008299">
    <property type="term" value="P:isoprenoid biosynthetic process"/>
    <property type="evidence" value="ECO:0007669"/>
    <property type="project" value="UniProtKB-KW"/>
</dbReference>
<name>A3MUE6_PYRCJ</name>
<dbReference type="CDD" id="cd00829">
    <property type="entry name" value="SCP-x_thiolase"/>
    <property type="match status" value="1"/>
</dbReference>
<evidence type="ECO:0000259" key="2">
    <source>
        <dbReference type="Pfam" id="PF00108"/>
    </source>
</evidence>